<keyword evidence="4 10" id="KW-0812">Transmembrane</keyword>
<protein>
    <submittedName>
        <fullName evidence="11">Fungal pheromone GPCR, STE3-type</fullName>
    </submittedName>
</protein>
<evidence type="ECO:0000256" key="6">
    <source>
        <dbReference type="ARBA" id="ARBA00023040"/>
    </source>
</evidence>
<name>A0A8K0UQW7_9AGAR</name>
<dbReference type="PANTHER" id="PTHR28097:SF1">
    <property type="entry name" value="PHEROMONE A FACTOR RECEPTOR"/>
    <property type="match status" value="1"/>
</dbReference>
<reference evidence="11" key="1">
    <citation type="journal article" date="2021" name="New Phytol.">
        <title>Evolutionary innovations through gain and loss of genes in the ectomycorrhizal Boletales.</title>
        <authorList>
            <person name="Wu G."/>
            <person name="Miyauchi S."/>
            <person name="Morin E."/>
            <person name="Kuo A."/>
            <person name="Drula E."/>
            <person name="Varga T."/>
            <person name="Kohler A."/>
            <person name="Feng B."/>
            <person name="Cao Y."/>
            <person name="Lipzen A."/>
            <person name="Daum C."/>
            <person name="Hundley H."/>
            <person name="Pangilinan J."/>
            <person name="Johnson J."/>
            <person name="Barry K."/>
            <person name="LaButti K."/>
            <person name="Ng V."/>
            <person name="Ahrendt S."/>
            <person name="Min B."/>
            <person name="Choi I.G."/>
            <person name="Park H."/>
            <person name="Plett J.M."/>
            <person name="Magnuson J."/>
            <person name="Spatafora J.W."/>
            <person name="Nagy L.G."/>
            <person name="Henrissat B."/>
            <person name="Grigoriev I.V."/>
            <person name="Yang Z.L."/>
            <person name="Xu J."/>
            <person name="Martin F.M."/>
        </authorList>
    </citation>
    <scope>NUCLEOTIDE SEQUENCE</scope>
    <source>
        <strain evidence="11">KKN 215</strain>
    </source>
</reference>
<dbReference type="GO" id="GO:0004933">
    <property type="term" value="F:mating-type a-factor pheromone receptor activity"/>
    <property type="evidence" value="ECO:0007669"/>
    <property type="project" value="InterPro"/>
</dbReference>
<evidence type="ECO:0000256" key="4">
    <source>
        <dbReference type="ARBA" id="ARBA00022692"/>
    </source>
</evidence>
<dbReference type="PRINTS" id="PR00900">
    <property type="entry name" value="PHEROMONEAR"/>
</dbReference>
<dbReference type="AlphaFoldDB" id="A0A8K0UQW7"/>
<dbReference type="GO" id="GO:0000750">
    <property type="term" value="P:pheromone-dependent signal transduction involved in conjugation with cellular fusion"/>
    <property type="evidence" value="ECO:0007669"/>
    <property type="project" value="TreeGrafter"/>
</dbReference>
<organism evidence="11 12">
    <name type="scientific">Cristinia sonorae</name>
    <dbReference type="NCBI Taxonomy" id="1940300"/>
    <lineage>
        <taxon>Eukaryota</taxon>
        <taxon>Fungi</taxon>
        <taxon>Dikarya</taxon>
        <taxon>Basidiomycota</taxon>
        <taxon>Agaricomycotina</taxon>
        <taxon>Agaricomycetes</taxon>
        <taxon>Agaricomycetidae</taxon>
        <taxon>Agaricales</taxon>
        <taxon>Pleurotineae</taxon>
        <taxon>Stephanosporaceae</taxon>
        <taxon>Cristinia</taxon>
    </lineage>
</organism>
<dbReference type="EMBL" id="JAEVFJ010000013">
    <property type="protein sequence ID" value="KAH8101256.1"/>
    <property type="molecule type" value="Genomic_DNA"/>
</dbReference>
<evidence type="ECO:0000256" key="2">
    <source>
        <dbReference type="ARBA" id="ARBA00011085"/>
    </source>
</evidence>
<dbReference type="OrthoDB" id="2874149at2759"/>
<accession>A0A8K0UQW7</accession>
<dbReference type="PRINTS" id="PR00899">
    <property type="entry name" value="GPCRSTE3"/>
</dbReference>
<dbReference type="GO" id="GO:0005886">
    <property type="term" value="C:plasma membrane"/>
    <property type="evidence" value="ECO:0007669"/>
    <property type="project" value="TreeGrafter"/>
</dbReference>
<evidence type="ECO:0000256" key="9">
    <source>
        <dbReference type="ARBA" id="ARBA00023224"/>
    </source>
</evidence>
<keyword evidence="5 10" id="KW-1133">Transmembrane helix</keyword>
<feature type="transmembrane region" description="Helical" evidence="10">
    <location>
        <begin position="73"/>
        <end position="90"/>
    </location>
</feature>
<evidence type="ECO:0000256" key="10">
    <source>
        <dbReference type="SAM" id="Phobius"/>
    </source>
</evidence>
<evidence type="ECO:0000313" key="12">
    <source>
        <dbReference type="Proteomes" id="UP000813824"/>
    </source>
</evidence>
<dbReference type="CDD" id="cd14966">
    <property type="entry name" value="7tmD_STE3"/>
    <property type="match status" value="1"/>
</dbReference>
<comment type="similarity">
    <text evidence="2">Belongs to the G-protein coupled receptor 4 family.</text>
</comment>
<keyword evidence="8" id="KW-0675">Receptor</keyword>
<evidence type="ECO:0000313" key="11">
    <source>
        <dbReference type="EMBL" id="KAH8101256.1"/>
    </source>
</evidence>
<dbReference type="InterPro" id="IPR001546">
    <property type="entry name" value="GPCR_Pheromne_A_rcpt"/>
</dbReference>
<evidence type="ECO:0000256" key="5">
    <source>
        <dbReference type="ARBA" id="ARBA00022989"/>
    </source>
</evidence>
<feature type="transmembrane region" description="Helical" evidence="10">
    <location>
        <begin position="35"/>
        <end position="53"/>
    </location>
</feature>
<keyword evidence="9" id="KW-0807">Transducer</keyword>
<evidence type="ECO:0000256" key="3">
    <source>
        <dbReference type="ARBA" id="ARBA00022507"/>
    </source>
</evidence>
<proteinExistence type="inferred from homology"/>
<evidence type="ECO:0000256" key="8">
    <source>
        <dbReference type="ARBA" id="ARBA00023170"/>
    </source>
</evidence>
<keyword evidence="7 10" id="KW-0472">Membrane</keyword>
<keyword evidence="12" id="KW-1185">Reference proteome</keyword>
<comment type="subcellular location">
    <subcellularLocation>
        <location evidence="1">Membrane</location>
        <topology evidence="1">Multi-pass membrane protein</topology>
    </subcellularLocation>
</comment>
<keyword evidence="6" id="KW-0297">G-protein coupled receptor</keyword>
<dbReference type="Pfam" id="PF02076">
    <property type="entry name" value="STE3"/>
    <property type="match status" value="1"/>
</dbReference>
<feature type="transmembrane region" description="Helical" evidence="10">
    <location>
        <begin position="156"/>
        <end position="181"/>
    </location>
</feature>
<evidence type="ECO:0000256" key="1">
    <source>
        <dbReference type="ARBA" id="ARBA00004141"/>
    </source>
</evidence>
<feature type="transmembrane region" description="Helical" evidence="10">
    <location>
        <begin position="111"/>
        <end position="131"/>
    </location>
</feature>
<feature type="transmembrane region" description="Helical" evidence="10">
    <location>
        <begin position="6"/>
        <end position="23"/>
    </location>
</feature>
<feature type="transmembrane region" description="Helical" evidence="10">
    <location>
        <begin position="266"/>
        <end position="285"/>
    </location>
</feature>
<gene>
    <name evidence="11" type="ORF">BXZ70DRAFT_971755</name>
</gene>
<keyword evidence="3" id="KW-0589">Pheromone response</keyword>
<sequence>MTVTGLPFGAFLAALLVLIPLPGHWRARNIPTLSIIAWLFVINVTHGINTIAWSDNFDMKLAVWCDIVIRLDAGANLALPAACFCLCMHLERVASVRLVGTNALDKRRRMIIDLVVCLGLPIIYMALFYIVQGHRFDIVEGFGCHAATYVSIPEFFIVWFLPIVFALGTLVFSALAFLHFFRRRATFATHLASSSAGLTPGRYFRLMSMSIVLMFWSLLIISCNLYFNYRPGLRPWTNWADVHSNFSRVSRFPTKFIPEDSLRWTYFLWWTTPISAYIFVLFFAFGQDALREYWACVQWISTNVLRRKPQGMSQLGSLLPISSPPPSYDQKDSKTFTHKSSQTKLLASPSSTTHYDSKFSITATSPSDTHSFSDSMSYHYERRLDIPQDVSASMDSTFTRLSPISISQSSLFTCIPPPTPPAPARLFDDDRLSRYSTVTTHAI</sequence>
<feature type="transmembrane region" description="Helical" evidence="10">
    <location>
        <begin position="202"/>
        <end position="227"/>
    </location>
</feature>
<comment type="caution">
    <text evidence="11">The sequence shown here is derived from an EMBL/GenBank/DDBJ whole genome shotgun (WGS) entry which is preliminary data.</text>
</comment>
<dbReference type="Proteomes" id="UP000813824">
    <property type="component" value="Unassembled WGS sequence"/>
</dbReference>
<evidence type="ECO:0000256" key="7">
    <source>
        <dbReference type="ARBA" id="ARBA00023136"/>
    </source>
</evidence>
<dbReference type="PANTHER" id="PTHR28097">
    <property type="entry name" value="PHEROMONE A FACTOR RECEPTOR"/>
    <property type="match status" value="1"/>
</dbReference>
<dbReference type="InterPro" id="IPR001499">
    <property type="entry name" value="GPCR_STE3"/>
</dbReference>